<gene>
    <name evidence="1" type="ORF">VFPPC_18764</name>
</gene>
<keyword evidence="2" id="KW-1185">Reference proteome</keyword>
<evidence type="ECO:0000313" key="2">
    <source>
        <dbReference type="Proteomes" id="UP000078397"/>
    </source>
</evidence>
<dbReference type="KEGG" id="pchm:VFPPC_18764"/>
<sequence>MTRVRLIVSNSTFGPICGTQKCSHNVQSKRLGFVTCVIDMTCSVATKHNDCLRQHNQKLQGRRGAHVAAVEFEALYRIQLLGFSVASSKPVFTILIEAGPKCFRSSVGSEPKCASRSRAMVALELRWTKDCHVSAKALFHFLRLKLS</sequence>
<evidence type="ECO:0000313" key="1">
    <source>
        <dbReference type="EMBL" id="OWT43509.1"/>
    </source>
</evidence>
<dbReference type="RefSeq" id="XP_022285927.1">
    <property type="nucleotide sequence ID" value="XM_022430329.1"/>
</dbReference>
<dbReference type="EMBL" id="LSBJ02000001">
    <property type="protein sequence ID" value="OWT43509.1"/>
    <property type="molecule type" value="Genomic_DNA"/>
</dbReference>
<proteinExistence type="predicted"/>
<reference evidence="1 2" key="1">
    <citation type="journal article" date="2016" name="PLoS Pathog.">
        <title>Biosynthesis of antibiotic leucinostatins in bio-control fungus Purpureocillium lilacinum and their inhibition on phytophthora revealed by genome mining.</title>
        <authorList>
            <person name="Wang G."/>
            <person name="Liu Z."/>
            <person name="Lin R."/>
            <person name="Li E."/>
            <person name="Mao Z."/>
            <person name="Ling J."/>
            <person name="Yang Y."/>
            <person name="Yin W.B."/>
            <person name="Xie B."/>
        </authorList>
    </citation>
    <scope>NUCLEOTIDE SEQUENCE [LARGE SCALE GENOMIC DNA]</scope>
    <source>
        <strain evidence="1">170</strain>
    </source>
</reference>
<dbReference type="GeneID" id="33937446"/>
<comment type="caution">
    <text evidence="1">The sequence shown here is derived from an EMBL/GenBank/DDBJ whole genome shotgun (WGS) entry which is preliminary data.</text>
</comment>
<accession>A0A219ASD8</accession>
<organism evidence="1 2">
    <name type="scientific">Pochonia chlamydosporia 170</name>
    <dbReference type="NCBI Taxonomy" id="1380566"/>
    <lineage>
        <taxon>Eukaryota</taxon>
        <taxon>Fungi</taxon>
        <taxon>Dikarya</taxon>
        <taxon>Ascomycota</taxon>
        <taxon>Pezizomycotina</taxon>
        <taxon>Sordariomycetes</taxon>
        <taxon>Hypocreomycetidae</taxon>
        <taxon>Hypocreales</taxon>
        <taxon>Clavicipitaceae</taxon>
        <taxon>Pochonia</taxon>
    </lineage>
</organism>
<protein>
    <submittedName>
        <fullName evidence="1">Uncharacterized protein</fullName>
    </submittedName>
</protein>
<dbReference type="AlphaFoldDB" id="A0A219ASD8"/>
<dbReference type="Proteomes" id="UP000078397">
    <property type="component" value="Unassembled WGS sequence"/>
</dbReference>
<name>A0A219ASD8_METCM</name>